<accession>A0A0K1PU37</accession>
<name>A0A0K1PU37_9BACT</name>
<sequence length="280" mass="30459">MRGMTDRERAQALWDREMGGTTETFLAAVVAEFDAVRTDERRRCRKIVYDNIVSHGGRKVYCSDCDHEWPHHGLESHGWSCTLHERLWSGEGGLGRTVNGKIDPPSGDALGEPVPVCVECGEPGDPFSCPKHPGAVVAVPDELSASHLIARGFVSGLVAVGAMHESDAKNCTKGLASLLNYFACGEDASAKAAVDALPADEPVVPWESPNFVPASAEALKERGYERVNGWRQPERAHENEACALLVDTLLGNGNHVAARIRSRMFVADQGYRQEAKEKTQ</sequence>
<dbReference type="STRING" id="1391654.AKJ09_03696"/>
<evidence type="ECO:0000313" key="1">
    <source>
        <dbReference type="EMBL" id="AKU97032.1"/>
    </source>
</evidence>
<organism evidence="1 2">
    <name type="scientific">Labilithrix luteola</name>
    <dbReference type="NCBI Taxonomy" id="1391654"/>
    <lineage>
        <taxon>Bacteria</taxon>
        <taxon>Pseudomonadati</taxon>
        <taxon>Myxococcota</taxon>
        <taxon>Polyangia</taxon>
        <taxon>Polyangiales</taxon>
        <taxon>Labilitrichaceae</taxon>
        <taxon>Labilithrix</taxon>
    </lineage>
</organism>
<dbReference type="RefSeq" id="WP_146648245.1">
    <property type="nucleotide sequence ID" value="NZ_CP012333.1"/>
</dbReference>
<keyword evidence="2" id="KW-1185">Reference proteome</keyword>
<proteinExistence type="predicted"/>
<dbReference type="Proteomes" id="UP000064967">
    <property type="component" value="Chromosome"/>
</dbReference>
<gene>
    <name evidence="1" type="ORF">AKJ09_03696</name>
</gene>
<dbReference type="KEGG" id="llu:AKJ09_03696"/>
<reference evidence="1 2" key="1">
    <citation type="submission" date="2015-08" db="EMBL/GenBank/DDBJ databases">
        <authorList>
            <person name="Babu N.S."/>
            <person name="Beckwith C.J."/>
            <person name="Beseler K.G."/>
            <person name="Brison A."/>
            <person name="Carone J.V."/>
            <person name="Caskin T.P."/>
            <person name="Diamond M."/>
            <person name="Durham M.E."/>
            <person name="Foxe J.M."/>
            <person name="Go M."/>
            <person name="Henderson B.A."/>
            <person name="Jones I.B."/>
            <person name="McGettigan J.A."/>
            <person name="Micheletti S.J."/>
            <person name="Nasrallah M.E."/>
            <person name="Ortiz D."/>
            <person name="Piller C.R."/>
            <person name="Privatt S.R."/>
            <person name="Schneider S.L."/>
            <person name="Sharp S."/>
            <person name="Smith T.C."/>
            <person name="Stanton J.D."/>
            <person name="Ullery H.E."/>
            <person name="Wilson R.J."/>
            <person name="Serrano M.G."/>
            <person name="Buck G."/>
            <person name="Lee V."/>
            <person name="Wang Y."/>
            <person name="Carvalho R."/>
            <person name="Voegtly L."/>
            <person name="Shi R."/>
            <person name="Duckworth R."/>
            <person name="Johnson A."/>
            <person name="Loviza R."/>
            <person name="Walstead R."/>
            <person name="Shah Z."/>
            <person name="Kiflezghi M."/>
            <person name="Wade K."/>
            <person name="Ball S.L."/>
            <person name="Bradley K.W."/>
            <person name="Asai D.J."/>
            <person name="Bowman C.A."/>
            <person name="Russell D.A."/>
            <person name="Pope W.H."/>
            <person name="Jacobs-Sera D."/>
            <person name="Hendrix R.W."/>
            <person name="Hatfull G.F."/>
        </authorList>
    </citation>
    <scope>NUCLEOTIDE SEQUENCE [LARGE SCALE GENOMIC DNA]</scope>
    <source>
        <strain evidence="1 2">DSM 27648</strain>
    </source>
</reference>
<dbReference type="EMBL" id="CP012333">
    <property type="protein sequence ID" value="AKU97032.1"/>
    <property type="molecule type" value="Genomic_DNA"/>
</dbReference>
<dbReference type="AlphaFoldDB" id="A0A0K1PU37"/>
<evidence type="ECO:0000313" key="2">
    <source>
        <dbReference type="Proteomes" id="UP000064967"/>
    </source>
</evidence>
<protein>
    <submittedName>
        <fullName evidence="1">Uncharacterized protein</fullName>
    </submittedName>
</protein>